<dbReference type="FunFam" id="3.40.50.300:FF:000637">
    <property type="entry name" value="ATP-dependent RNA helicase DHX37/DHR1"/>
    <property type="match status" value="1"/>
</dbReference>
<dbReference type="GO" id="GO:0005524">
    <property type="term" value="F:ATP binding"/>
    <property type="evidence" value="ECO:0007669"/>
    <property type="project" value="UniProtKB-KW"/>
</dbReference>
<dbReference type="InterPro" id="IPR007502">
    <property type="entry name" value="Helicase-assoc_dom"/>
</dbReference>
<dbReference type="InterPro" id="IPR014001">
    <property type="entry name" value="Helicase_ATP-bd"/>
</dbReference>
<dbReference type="Gene3D" id="1.20.120.1080">
    <property type="match status" value="1"/>
</dbReference>
<dbReference type="Pfam" id="PF23362">
    <property type="entry name" value="DHX37_C"/>
    <property type="match status" value="1"/>
</dbReference>
<dbReference type="OrthoDB" id="10025033at2759"/>
<dbReference type="InterPro" id="IPR027417">
    <property type="entry name" value="P-loop_NTPase"/>
</dbReference>
<proteinExistence type="inferred from homology"/>
<dbReference type="PANTHER" id="PTHR18934">
    <property type="entry name" value="ATP-DEPENDENT RNA HELICASE"/>
    <property type="match status" value="1"/>
</dbReference>
<evidence type="ECO:0000313" key="11">
    <source>
        <dbReference type="EMBL" id="CAB3361195.1"/>
    </source>
</evidence>
<dbReference type="Proteomes" id="UP000494165">
    <property type="component" value="Unassembled WGS sequence"/>
</dbReference>
<dbReference type="PROSITE" id="PS00690">
    <property type="entry name" value="DEAH_ATP_HELICASE"/>
    <property type="match status" value="1"/>
</dbReference>
<keyword evidence="6" id="KW-0067">ATP-binding</keyword>
<dbReference type="Pfam" id="PF07717">
    <property type="entry name" value="OB_NTP_bind"/>
    <property type="match status" value="1"/>
</dbReference>
<dbReference type="SUPFAM" id="SSF52540">
    <property type="entry name" value="P-loop containing nucleoside triphosphate hydrolases"/>
    <property type="match status" value="1"/>
</dbReference>
<feature type="region of interest" description="Disordered" evidence="8">
    <location>
        <begin position="179"/>
        <end position="201"/>
    </location>
</feature>
<dbReference type="GO" id="GO:0003723">
    <property type="term" value="F:RNA binding"/>
    <property type="evidence" value="ECO:0007669"/>
    <property type="project" value="TreeGrafter"/>
</dbReference>
<comment type="catalytic activity">
    <reaction evidence="7">
        <text>ATP + H2O = ADP + phosphate + H(+)</text>
        <dbReference type="Rhea" id="RHEA:13065"/>
        <dbReference type="ChEBI" id="CHEBI:15377"/>
        <dbReference type="ChEBI" id="CHEBI:15378"/>
        <dbReference type="ChEBI" id="CHEBI:30616"/>
        <dbReference type="ChEBI" id="CHEBI:43474"/>
        <dbReference type="ChEBI" id="CHEBI:456216"/>
        <dbReference type="EC" id="3.6.4.13"/>
    </reaction>
</comment>
<sequence>MVGTDATPIKSQHVCFQVGLFSLRLLGTRHWQQEVQKPKRQINISVDSWSAKKVNMSKLPRQRKRKRCERREENALTTDKIPELPCEIEIDLNINKKKVPTAGFDSCNVLALPSKKIKLAPKRARALEKRPFLSKKKRKELEKIVQKKEKKKKRGSLLEALSSLQAPEGVNFASVINHKKKAPPKKEKKPATENMEEDYDEELEEESEEEQMVQAPVAAKVQYLVPKPTMVQNFCQSAIETKPKAAPKVEEVKQIKKVVPAEGKTQKAVFVPVNRSESMQAARMKLPILAEEQSIMETINENPVVVIAGETGSGKTTQVPQFLYEGGYASKGKMICVTEPRRVAAISMASRVAEEMGLSSREVSYLIRFEGNASPSTRILFMTDGVLLREARSDLLLSKYSVIIVDEAHERSLFTDILVGLLSRVVKLRQQKGDPLKLIVMSATLRLEDFTENTRLFKTPPPVIKVDSRQYPVNVHFARETAVDYMSAAYKKVCKIHTQLPDGGILVFVTGQKEVKQLVQKLRKAFPLKTQSELESQEMDSEKEQEEKTPLEFDEIGRKGSNPKKKKKKKKKNNVSLEPVNLDSFAESALDDEAADALECDDDDEDGMDIDDMELPALRQPMWVLPLYSLLPSYKQTRVFLQPPESHRLCVVATNIAETSLTIPGVKYVVDCGRTKLRKCDKITGVSTFHVDWTSKASAEQRKGRAGRVGPGHCYRLYSSAVFNDKLPQFSEPDILSRPVDDLFLQMKAMGIDKVINFPYPKPPSQEQLEAAEVKLVLLGALEPPSEGKKSAGGLTPLGKAISGFPVAPRFGKMLALCMQQKELMPHAVALVAVLSVEQLLLEPGKAVKECALHGQALQLGDPAILLRLLYASGKALARGGEKALSEFCDMHALRLKGMKEVGKLRVQLTSEINLAHPELGLCIDPTLPPPNDSQCRMLRQILLAGSVDQVAMKVDQFELKEKKEKWKLAYRTPLLEQPVFLSGDSALKKAKPQWVIFQELFETGKIMMRGVTVIEPDWLTTYAPSLCRLSPILLDPAPRFDPRSHKLMCWVTGTFGKGNWELPRMEIEIPEGPERYKYLALFIVEGAVFPSLAEFKHQLILNTGAMTKSYSSLAPKYATLVNQLMLKQADSKQKIEQLWKKDPKYLLQAFKQWIPESAHARAETLWPPS</sequence>
<reference evidence="11 12" key="1">
    <citation type="submission" date="2020-04" db="EMBL/GenBank/DDBJ databases">
        <authorList>
            <person name="Alioto T."/>
            <person name="Alioto T."/>
            <person name="Gomez Garrido J."/>
        </authorList>
    </citation>
    <scope>NUCLEOTIDE SEQUENCE [LARGE SCALE GENOMIC DNA]</scope>
</reference>
<dbReference type="SMART" id="SM00847">
    <property type="entry name" value="HA2"/>
    <property type="match status" value="1"/>
</dbReference>
<evidence type="ECO:0000256" key="3">
    <source>
        <dbReference type="ARBA" id="ARBA00022741"/>
    </source>
</evidence>
<dbReference type="GO" id="GO:0003724">
    <property type="term" value="F:RNA helicase activity"/>
    <property type="evidence" value="ECO:0007669"/>
    <property type="project" value="UniProtKB-EC"/>
</dbReference>
<keyword evidence="5" id="KW-0347">Helicase</keyword>
<dbReference type="CDD" id="cd17982">
    <property type="entry name" value="DEXHc_DHX37"/>
    <property type="match status" value="1"/>
</dbReference>
<evidence type="ECO:0000256" key="5">
    <source>
        <dbReference type="ARBA" id="ARBA00022806"/>
    </source>
</evidence>
<feature type="compositionally biased region" description="Basic residues" evidence="8">
    <location>
        <begin position="179"/>
        <end position="188"/>
    </location>
</feature>
<dbReference type="Pfam" id="PF00270">
    <property type="entry name" value="DEAD"/>
    <property type="match status" value="1"/>
</dbReference>
<feature type="compositionally biased region" description="Basic and acidic residues" evidence="8">
    <location>
        <begin position="540"/>
        <end position="558"/>
    </location>
</feature>
<feature type="domain" description="Helicase C-terminal" evidence="10">
    <location>
        <begin position="492"/>
        <end position="751"/>
    </location>
</feature>
<dbReference type="CDD" id="cd18791">
    <property type="entry name" value="SF2_C_RHA"/>
    <property type="match status" value="1"/>
</dbReference>
<feature type="region of interest" description="Disordered" evidence="8">
    <location>
        <begin position="532"/>
        <end position="574"/>
    </location>
</feature>
<evidence type="ECO:0000256" key="1">
    <source>
        <dbReference type="ARBA" id="ARBA00008792"/>
    </source>
</evidence>
<dbReference type="InterPro" id="IPR001650">
    <property type="entry name" value="Helicase_C-like"/>
</dbReference>
<feature type="compositionally biased region" description="Basic residues" evidence="8">
    <location>
        <begin position="561"/>
        <end position="573"/>
    </location>
</feature>
<dbReference type="PROSITE" id="PS51192">
    <property type="entry name" value="HELICASE_ATP_BIND_1"/>
    <property type="match status" value="1"/>
</dbReference>
<keyword evidence="12" id="KW-1185">Reference proteome</keyword>
<dbReference type="PANTHER" id="PTHR18934:SF99">
    <property type="entry name" value="ATP-DEPENDENT RNA HELICASE DHX37-RELATED"/>
    <property type="match status" value="1"/>
</dbReference>
<dbReference type="EMBL" id="CADEPI010000005">
    <property type="protein sequence ID" value="CAB3361195.1"/>
    <property type="molecule type" value="Genomic_DNA"/>
</dbReference>
<dbReference type="InterPro" id="IPR002464">
    <property type="entry name" value="DNA/RNA_helicase_DEAH_CS"/>
</dbReference>
<comment type="similarity">
    <text evidence="1">Belongs to the DEAD box helicase family. DEAH subfamily.</text>
</comment>
<gene>
    <name evidence="11" type="ORF">CLODIP_2_CD11466</name>
</gene>
<evidence type="ECO:0000256" key="4">
    <source>
        <dbReference type="ARBA" id="ARBA00022801"/>
    </source>
</evidence>
<dbReference type="GO" id="GO:0016787">
    <property type="term" value="F:hydrolase activity"/>
    <property type="evidence" value="ECO:0007669"/>
    <property type="project" value="UniProtKB-KW"/>
</dbReference>
<dbReference type="Pfam" id="PF00271">
    <property type="entry name" value="Helicase_C"/>
    <property type="match status" value="1"/>
</dbReference>
<comment type="caution">
    <text evidence="11">The sequence shown here is derived from an EMBL/GenBank/DDBJ whole genome shotgun (WGS) entry which is preliminary data.</text>
</comment>
<dbReference type="GO" id="GO:0000462">
    <property type="term" value="P:maturation of SSU-rRNA from tricistronic rRNA transcript (SSU-rRNA, 5.8S rRNA, LSU-rRNA)"/>
    <property type="evidence" value="ECO:0007669"/>
    <property type="project" value="TreeGrafter"/>
</dbReference>
<organism evidence="11 12">
    <name type="scientific">Cloeon dipterum</name>
    <dbReference type="NCBI Taxonomy" id="197152"/>
    <lineage>
        <taxon>Eukaryota</taxon>
        <taxon>Metazoa</taxon>
        <taxon>Ecdysozoa</taxon>
        <taxon>Arthropoda</taxon>
        <taxon>Hexapoda</taxon>
        <taxon>Insecta</taxon>
        <taxon>Pterygota</taxon>
        <taxon>Palaeoptera</taxon>
        <taxon>Ephemeroptera</taxon>
        <taxon>Pisciforma</taxon>
        <taxon>Baetidae</taxon>
        <taxon>Cloeon</taxon>
    </lineage>
</organism>
<dbReference type="SMART" id="SM00487">
    <property type="entry name" value="DEXDc"/>
    <property type="match status" value="1"/>
</dbReference>
<dbReference type="GO" id="GO:0005730">
    <property type="term" value="C:nucleolus"/>
    <property type="evidence" value="ECO:0007669"/>
    <property type="project" value="TreeGrafter"/>
</dbReference>
<dbReference type="Gene3D" id="3.40.50.300">
    <property type="entry name" value="P-loop containing nucleotide triphosphate hydrolases"/>
    <property type="match status" value="2"/>
</dbReference>
<dbReference type="InterPro" id="IPR011709">
    <property type="entry name" value="DEAD-box_helicase_OB_fold"/>
</dbReference>
<evidence type="ECO:0000259" key="9">
    <source>
        <dbReference type="PROSITE" id="PS51192"/>
    </source>
</evidence>
<keyword evidence="4" id="KW-0378">Hydrolase</keyword>
<evidence type="ECO:0000256" key="6">
    <source>
        <dbReference type="ARBA" id="ARBA00022840"/>
    </source>
</evidence>
<feature type="domain" description="Helicase ATP-binding" evidence="9">
    <location>
        <begin position="296"/>
        <end position="463"/>
    </location>
</feature>
<protein>
    <recommendedName>
        <fullName evidence="2">RNA helicase</fullName>
        <ecNumber evidence="2">3.6.4.13</ecNumber>
    </recommendedName>
</protein>
<accession>A0A8S1C637</accession>
<name>A0A8S1C637_9INSE</name>
<keyword evidence="3" id="KW-0547">Nucleotide-binding</keyword>
<evidence type="ECO:0000256" key="8">
    <source>
        <dbReference type="SAM" id="MobiDB-lite"/>
    </source>
</evidence>
<dbReference type="EC" id="3.6.4.13" evidence="2"/>
<dbReference type="Pfam" id="PF21010">
    <property type="entry name" value="HA2_C"/>
    <property type="match status" value="1"/>
</dbReference>
<evidence type="ECO:0000313" key="12">
    <source>
        <dbReference type="Proteomes" id="UP000494165"/>
    </source>
</evidence>
<evidence type="ECO:0000259" key="10">
    <source>
        <dbReference type="PROSITE" id="PS51194"/>
    </source>
</evidence>
<dbReference type="PROSITE" id="PS51194">
    <property type="entry name" value="HELICASE_CTER"/>
    <property type="match status" value="1"/>
</dbReference>
<dbReference type="InterPro" id="IPR011545">
    <property type="entry name" value="DEAD/DEAH_box_helicase_dom"/>
</dbReference>
<evidence type="ECO:0000256" key="2">
    <source>
        <dbReference type="ARBA" id="ARBA00012552"/>
    </source>
</evidence>
<dbReference type="InterPro" id="IPR056371">
    <property type="entry name" value="DHX37-like_C"/>
</dbReference>
<dbReference type="SMART" id="SM00490">
    <property type="entry name" value="HELICc"/>
    <property type="match status" value="1"/>
</dbReference>
<evidence type="ECO:0000256" key="7">
    <source>
        <dbReference type="ARBA" id="ARBA00047984"/>
    </source>
</evidence>
<dbReference type="AlphaFoldDB" id="A0A8S1C637"/>